<accession>A0AAF0UX25</accession>
<sequence>MCSLVLPGLLHSLERDGGELIEVLYVQNSQRRVFLPIHCEHCQGGGVNGFRGVWGAQEGLIIWFEAKTSDGVIIGIVLVHHQHASVLFDLGCSFPHVSTYFAIGFDMTSDCMLVPIHVSTPVGESLVVDRVYQSYLVFWPAISSVLSVEWMGASDFYPSKFISFIRAQRLVDKGCLSYFIQDTTVETPLMDFMPVVQEFSYVFPIDLPSGPPDRDINFDNYLEPGTKSISITHNRMAQGELKELKD</sequence>
<protein>
    <submittedName>
        <fullName evidence="1">Uncharacterized protein</fullName>
    </submittedName>
</protein>
<evidence type="ECO:0000313" key="1">
    <source>
        <dbReference type="EMBL" id="WMV54548.1"/>
    </source>
</evidence>
<evidence type="ECO:0000313" key="2">
    <source>
        <dbReference type="Proteomes" id="UP001234989"/>
    </source>
</evidence>
<dbReference type="Pfam" id="PF08284">
    <property type="entry name" value="RVP_2"/>
    <property type="match status" value="1"/>
</dbReference>
<reference evidence="1" key="1">
    <citation type="submission" date="2023-08" db="EMBL/GenBank/DDBJ databases">
        <title>A de novo genome assembly of Solanum verrucosum Schlechtendal, a Mexican diploid species geographically isolated from the other diploid A-genome species in potato relatives.</title>
        <authorList>
            <person name="Hosaka K."/>
        </authorList>
    </citation>
    <scope>NUCLEOTIDE SEQUENCE</scope>
    <source>
        <tissue evidence="1">Young leaves</tissue>
    </source>
</reference>
<keyword evidence="2" id="KW-1185">Reference proteome</keyword>
<name>A0AAF0UX25_SOLVR</name>
<organism evidence="1 2">
    <name type="scientific">Solanum verrucosum</name>
    <dbReference type="NCBI Taxonomy" id="315347"/>
    <lineage>
        <taxon>Eukaryota</taxon>
        <taxon>Viridiplantae</taxon>
        <taxon>Streptophyta</taxon>
        <taxon>Embryophyta</taxon>
        <taxon>Tracheophyta</taxon>
        <taxon>Spermatophyta</taxon>
        <taxon>Magnoliopsida</taxon>
        <taxon>eudicotyledons</taxon>
        <taxon>Gunneridae</taxon>
        <taxon>Pentapetalae</taxon>
        <taxon>asterids</taxon>
        <taxon>lamiids</taxon>
        <taxon>Solanales</taxon>
        <taxon>Solanaceae</taxon>
        <taxon>Solanoideae</taxon>
        <taxon>Solaneae</taxon>
        <taxon>Solanum</taxon>
    </lineage>
</organism>
<gene>
    <name evidence="1" type="ORF">MTR67_047933</name>
</gene>
<proteinExistence type="predicted"/>
<dbReference type="Proteomes" id="UP001234989">
    <property type="component" value="Chromosome 11"/>
</dbReference>
<dbReference type="EMBL" id="CP133622">
    <property type="protein sequence ID" value="WMV54548.1"/>
    <property type="molecule type" value="Genomic_DNA"/>
</dbReference>
<dbReference type="AlphaFoldDB" id="A0AAF0UX25"/>